<dbReference type="InterPro" id="IPR036457">
    <property type="entry name" value="PPM-type-like_dom_sf"/>
</dbReference>
<keyword evidence="2" id="KW-1185">Reference proteome</keyword>
<dbReference type="Gene3D" id="3.60.40.10">
    <property type="entry name" value="PPM-type phosphatase domain"/>
    <property type="match status" value="1"/>
</dbReference>
<feature type="domain" description="PPM-type phosphatase" evidence="1">
    <location>
        <begin position="31"/>
        <end position="151"/>
    </location>
</feature>
<proteinExistence type="predicted"/>
<dbReference type="Proteomes" id="UP000095283">
    <property type="component" value="Unplaced"/>
</dbReference>
<dbReference type="SUPFAM" id="SSF81606">
    <property type="entry name" value="PP2C-like"/>
    <property type="match status" value="1"/>
</dbReference>
<dbReference type="WBParaSite" id="Hba_02656">
    <property type="protein sequence ID" value="Hba_02656"/>
    <property type="gene ID" value="Hba_02656"/>
</dbReference>
<dbReference type="AlphaFoldDB" id="A0A1I7WD73"/>
<dbReference type="InterPro" id="IPR001932">
    <property type="entry name" value="PPM-type_phosphatase-like_dom"/>
</dbReference>
<dbReference type="Pfam" id="PF00481">
    <property type="entry name" value="PP2C"/>
    <property type="match status" value="1"/>
</dbReference>
<reference evidence="3" key="1">
    <citation type="submission" date="2016-11" db="UniProtKB">
        <authorList>
            <consortium name="WormBaseParasite"/>
        </authorList>
    </citation>
    <scope>IDENTIFICATION</scope>
</reference>
<evidence type="ECO:0000259" key="1">
    <source>
        <dbReference type="Pfam" id="PF00481"/>
    </source>
</evidence>
<organism evidence="2 3">
    <name type="scientific">Heterorhabditis bacteriophora</name>
    <name type="common">Entomopathogenic nematode worm</name>
    <dbReference type="NCBI Taxonomy" id="37862"/>
    <lineage>
        <taxon>Eukaryota</taxon>
        <taxon>Metazoa</taxon>
        <taxon>Ecdysozoa</taxon>
        <taxon>Nematoda</taxon>
        <taxon>Chromadorea</taxon>
        <taxon>Rhabditida</taxon>
        <taxon>Rhabditina</taxon>
        <taxon>Rhabditomorpha</taxon>
        <taxon>Strongyloidea</taxon>
        <taxon>Heterorhabditidae</taxon>
        <taxon>Heterorhabditis</taxon>
    </lineage>
</organism>
<accession>A0A1I7WD73</accession>
<protein>
    <submittedName>
        <fullName evidence="3">PPM-type phosphatase domain-containing protein</fullName>
    </submittedName>
</protein>
<evidence type="ECO:0000313" key="2">
    <source>
        <dbReference type="Proteomes" id="UP000095283"/>
    </source>
</evidence>
<name>A0A1I7WD73_HETBA</name>
<evidence type="ECO:0000313" key="3">
    <source>
        <dbReference type="WBParaSite" id="Hba_02656"/>
    </source>
</evidence>
<sequence>MDSSWENNQNNDEFTEDFKECPNSGRMIFKCTEYSANALRVKFSTVNALYLQMMDDDLTEHCLLKDDLDKNRERISILERKLRQGSMALVLLRVDNNLYLLNCGTSLAVVVQDDQNVPVFQLNERVHEFSDEGEKIRLEGFDPEVSYLTRIFLKKSEGFEREVTSFYA</sequence>